<reference evidence="1 2" key="1">
    <citation type="journal article" date="2020" name="Phytopathology">
        <title>Genome Sequence Resources of Colletotrichum truncatum, C. plurivorum, C. musicola, and C. sojae: Four Species Pathogenic to Soybean (Glycine max).</title>
        <authorList>
            <person name="Rogerio F."/>
            <person name="Boufleur T.R."/>
            <person name="Ciampi-Guillardi M."/>
            <person name="Sukno S.A."/>
            <person name="Thon M.R."/>
            <person name="Massola Junior N.S."/>
            <person name="Baroncelli R."/>
        </authorList>
    </citation>
    <scope>NUCLEOTIDE SEQUENCE [LARGE SCALE GENOMIC DNA]</scope>
    <source>
        <strain evidence="1 2">CMES1059</strain>
    </source>
</reference>
<dbReference type="EMBL" id="VUJX02000004">
    <property type="protein sequence ID" value="KAL0938257.1"/>
    <property type="molecule type" value="Genomic_DNA"/>
</dbReference>
<accession>A0ACC3Z2D4</accession>
<protein>
    <submittedName>
        <fullName evidence="1">MFS transporter</fullName>
    </submittedName>
</protein>
<gene>
    <name evidence="1" type="ORF">CTRU02_207988</name>
</gene>
<evidence type="ECO:0000313" key="1">
    <source>
        <dbReference type="EMBL" id="KAL0938257.1"/>
    </source>
</evidence>
<proteinExistence type="predicted"/>
<name>A0ACC3Z2D4_COLTU</name>
<sequence length="571" mass="61110">MASKFSHQKHEEELSEVDVVEWARHDLEKRFSIGFNPGHIGTTSSPVASDIHVVIQTPGLPQLVRPRRLMVTATLTGLLIAVLLMALDVNILATSIPKITTEFQSLRDAAWYSAAFSLARLATQPIYGRLYTLFSMKVIFCCNMATLAVGSTICAVSPNSMTLIIGRGIQGLGVSGVASGALNIGGYTVSKAQMPMMISIMSSMMMAAALGGPVLGGVFSESFLTWRFGFWLNLPLSGVSMILVWIFFPEPHRPSTRISLEDKLIRLDPTGSILILGSMTCLVLSLQWGGNLLPWSSTKVFGCLIGFGVLFLIFAFLQVKQKDKALVPVRIVKQRTVGLSCVATTCTYLGVTVLAYYVPFYLQAARGFSPRIAGSYMLALGGPETLATLVSGALITYTKHYVPMIVLGGAIYSLGSGLLSSLTTSSNAGHIIGYSILTSIGIGFSAQVPLTAVRNVLHEADIPIANGLNVFSQSLGVVLGAPIAQSVFIKTLTSRLASRLQQGNVTQITDLGAANINPAHIEPQLLSFVAEAYRDASTTSLYVAATAAAVVSTAGLFMEWKTFKTKHELES</sequence>
<keyword evidence="2" id="KW-1185">Reference proteome</keyword>
<organism evidence="1 2">
    <name type="scientific">Colletotrichum truncatum</name>
    <name type="common">Anthracnose fungus</name>
    <name type="synonym">Colletotrichum capsici</name>
    <dbReference type="NCBI Taxonomy" id="5467"/>
    <lineage>
        <taxon>Eukaryota</taxon>
        <taxon>Fungi</taxon>
        <taxon>Dikarya</taxon>
        <taxon>Ascomycota</taxon>
        <taxon>Pezizomycotina</taxon>
        <taxon>Sordariomycetes</taxon>
        <taxon>Hypocreomycetidae</taxon>
        <taxon>Glomerellales</taxon>
        <taxon>Glomerellaceae</taxon>
        <taxon>Colletotrichum</taxon>
        <taxon>Colletotrichum truncatum species complex</taxon>
    </lineage>
</organism>
<evidence type="ECO:0000313" key="2">
    <source>
        <dbReference type="Proteomes" id="UP000805649"/>
    </source>
</evidence>
<comment type="caution">
    <text evidence="1">The sequence shown here is derived from an EMBL/GenBank/DDBJ whole genome shotgun (WGS) entry which is preliminary data.</text>
</comment>
<dbReference type="Proteomes" id="UP000805649">
    <property type="component" value="Unassembled WGS sequence"/>
</dbReference>